<dbReference type="GeneID" id="136080694"/>
<name>A0ABM4BX17_HYDVU</name>
<keyword evidence="3" id="KW-0732">Signal</keyword>
<keyword evidence="4" id="KW-1185">Reference proteome</keyword>
<accession>A0ABM4BX17</accession>
<keyword evidence="1" id="KW-0677">Repeat</keyword>
<dbReference type="PANTHER" id="PTHR22906">
    <property type="entry name" value="PROPERDIN"/>
    <property type="match status" value="1"/>
</dbReference>
<dbReference type="PROSITE" id="PS50092">
    <property type="entry name" value="TSP1"/>
    <property type="match status" value="3"/>
</dbReference>
<dbReference type="RefSeq" id="XP_065653742.1">
    <property type="nucleotide sequence ID" value="XM_065797670.1"/>
</dbReference>
<reference evidence="5" key="1">
    <citation type="submission" date="2025-08" db="UniProtKB">
        <authorList>
            <consortium name="RefSeq"/>
        </authorList>
    </citation>
    <scope>IDENTIFICATION</scope>
</reference>
<keyword evidence="2" id="KW-1015">Disulfide bond</keyword>
<organism evidence="4 5">
    <name type="scientific">Hydra vulgaris</name>
    <name type="common">Hydra</name>
    <name type="synonym">Hydra attenuata</name>
    <dbReference type="NCBI Taxonomy" id="6087"/>
    <lineage>
        <taxon>Eukaryota</taxon>
        <taxon>Metazoa</taxon>
        <taxon>Cnidaria</taxon>
        <taxon>Hydrozoa</taxon>
        <taxon>Hydroidolina</taxon>
        <taxon>Anthoathecata</taxon>
        <taxon>Aplanulata</taxon>
        <taxon>Hydridae</taxon>
        <taxon>Hydra</taxon>
    </lineage>
</organism>
<sequence>MKVLKTIFLLFITIEACQPYKNSFFFEKTENSFTKTILYGFNDEFVISFLILSTGVPTSYIIGINDASSATIFSVDTLEESLNIAVYGKSQNIKTIAYTWSSIVISQYFINDNNTYDISLIVNGTVQYSNISIQPSMFTDVSLYTFEACGYENISCNFGSIRNFSVNSTTQVIWSQWNEWSQCYASGVTTRTRKCSENQWFTCSGNSTEIKTCTYLNEAFWAQWNKWVNSNSSYIYIKKTRECNNSTTCNRCYGINFKEEKISAVWSQWSEWSLYNNSYGFMNRTRECNIFKSSTISMEKETFLSKGSLIATLMLYKEHTVYFEINPTALNKSVLENNIFSLTNGIDINHRCQILSVFLNQANGTLLILFGLNKTDYNVSTTPIQIGNWTSVKIFQKLSAEKYAYSIELNGQKIFNFTNQDPKDFSNVTVFVSNPNNDVQTGYIKNLNITNYIPVWVQSSNWSGLFGSYKEANKTTECIKMCSGENLEFAFWTSWSNWSICNDTYGFMHRSRSCNVSNSMTQCNGNSFDAMECYAIWSQWSIWSSCNATNGIINRTRECNISYVTGKCHGDSLDVMKCNEKWASWSECSVTCGLGNRSRLSLQSIYADVMVEICTLVKCPEDGMWGDWNNPQCSKTCGSELIVHNRTCNKPPPSFNGRECIGASSYNEECNTDMICPVNGNWTMWSSWSLCSQPCNGGIKSRFRTCSNPTPRFGGWNCVGNVEEFENCTVQNCIIVNLNMAVNFIDEDYNDWKFQPKEIIVKIHDAIAKLYMSRNINKNFNVVIHTIEYWS</sequence>
<evidence type="ECO:0000313" key="4">
    <source>
        <dbReference type="Proteomes" id="UP001652625"/>
    </source>
</evidence>
<proteinExistence type="predicted"/>
<dbReference type="Gene3D" id="2.20.100.10">
    <property type="entry name" value="Thrombospondin type-1 (TSP1) repeat"/>
    <property type="match status" value="3"/>
</dbReference>
<dbReference type="Proteomes" id="UP001652625">
    <property type="component" value="Chromosome 05"/>
</dbReference>
<feature type="chain" id="PRO_5046253575" evidence="3">
    <location>
        <begin position="20"/>
        <end position="791"/>
    </location>
</feature>
<dbReference type="SUPFAM" id="SSF82895">
    <property type="entry name" value="TSP-1 type 1 repeat"/>
    <property type="match status" value="3"/>
</dbReference>
<dbReference type="InterPro" id="IPR036383">
    <property type="entry name" value="TSP1_rpt_sf"/>
</dbReference>
<evidence type="ECO:0000256" key="1">
    <source>
        <dbReference type="ARBA" id="ARBA00022737"/>
    </source>
</evidence>
<dbReference type="PANTHER" id="PTHR22906:SF21">
    <property type="entry name" value="SEMA DOMAIN-CONTAINING PROTEIN"/>
    <property type="match status" value="1"/>
</dbReference>
<dbReference type="SMART" id="SM00209">
    <property type="entry name" value="TSP1"/>
    <property type="match status" value="7"/>
</dbReference>
<evidence type="ECO:0000256" key="3">
    <source>
        <dbReference type="SAM" id="SignalP"/>
    </source>
</evidence>
<evidence type="ECO:0000313" key="5">
    <source>
        <dbReference type="RefSeq" id="XP_065653742.1"/>
    </source>
</evidence>
<dbReference type="InterPro" id="IPR000884">
    <property type="entry name" value="TSP1_rpt"/>
</dbReference>
<dbReference type="InterPro" id="IPR052065">
    <property type="entry name" value="Compl_asym_regulator"/>
</dbReference>
<gene>
    <name evidence="5" type="primary">LOC136080694</name>
</gene>
<feature type="signal peptide" evidence="3">
    <location>
        <begin position="1"/>
        <end position="19"/>
    </location>
</feature>
<dbReference type="Pfam" id="PF00090">
    <property type="entry name" value="TSP_1"/>
    <property type="match status" value="5"/>
</dbReference>
<dbReference type="PRINTS" id="PR01705">
    <property type="entry name" value="TSP1REPEAT"/>
</dbReference>
<protein>
    <submittedName>
        <fullName evidence="5">Uncharacterized protein LOC136080694</fullName>
    </submittedName>
</protein>
<evidence type="ECO:0000256" key="2">
    <source>
        <dbReference type="ARBA" id="ARBA00023157"/>
    </source>
</evidence>